<dbReference type="InterPro" id="IPR011051">
    <property type="entry name" value="RmlC_Cupin_sf"/>
</dbReference>
<gene>
    <name evidence="4" type="ORF">ruthe_01875</name>
</gene>
<dbReference type="GO" id="GO:0005829">
    <property type="term" value="C:cytosol"/>
    <property type="evidence" value="ECO:0007669"/>
    <property type="project" value="TreeGrafter"/>
</dbReference>
<dbReference type="InterPro" id="IPR001387">
    <property type="entry name" value="Cro/C1-type_HTH"/>
</dbReference>
<evidence type="ECO:0000259" key="3">
    <source>
        <dbReference type="PROSITE" id="PS50943"/>
    </source>
</evidence>
<keyword evidence="5" id="KW-1185">Reference proteome</keyword>
<dbReference type="PANTHER" id="PTHR46797">
    <property type="entry name" value="HTH-TYPE TRANSCRIPTIONAL REGULATOR"/>
    <property type="match status" value="1"/>
</dbReference>
<dbReference type="SUPFAM" id="SSF51182">
    <property type="entry name" value="RmlC-like cupins"/>
    <property type="match status" value="1"/>
</dbReference>
<dbReference type="EMBL" id="AOLV01000019">
    <property type="protein sequence ID" value="EPX84878.1"/>
    <property type="molecule type" value="Genomic_DNA"/>
</dbReference>
<evidence type="ECO:0000256" key="2">
    <source>
        <dbReference type="SAM" id="MobiDB-lite"/>
    </source>
</evidence>
<dbReference type="Pfam" id="PF13560">
    <property type="entry name" value="HTH_31"/>
    <property type="match status" value="1"/>
</dbReference>
<accession>S9QYY9</accession>
<evidence type="ECO:0000256" key="1">
    <source>
        <dbReference type="ARBA" id="ARBA00023125"/>
    </source>
</evidence>
<dbReference type="GO" id="GO:0003677">
    <property type="term" value="F:DNA binding"/>
    <property type="evidence" value="ECO:0007669"/>
    <property type="project" value="UniProtKB-KW"/>
</dbReference>
<dbReference type="CDD" id="cd00093">
    <property type="entry name" value="HTH_XRE"/>
    <property type="match status" value="1"/>
</dbReference>
<dbReference type="Gene3D" id="1.10.260.40">
    <property type="entry name" value="lambda repressor-like DNA-binding domains"/>
    <property type="match status" value="1"/>
</dbReference>
<evidence type="ECO:0000313" key="4">
    <source>
        <dbReference type="EMBL" id="EPX84878.1"/>
    </source>
</evidence>
<name>S9QYY9_9RHOB</name>
<keyword evidence="1" id="KW-0238">DNA-binding</keyword>
<dbReference type="PROSITE" id="PS50943">
    <property type="entry name" value="HTH_CROC1"/>
    <property type="match status" value="1"/>
</dbReference>
<organism evidence="4 5">
    <name type="scientific">Rubellimicrobium thermophilum DSM 16684</name>
    <dbReference type="NCBI Taxonomy" id="1123069"/>
    <lineage>
        <taxon>Bacteria</taxon>
        <taxon>Pseudomonadati</taxon>
        <taxon>Pseudomonadota</taxon>
        <taxon>Alphaproteobacteria</taxon>
        <taxon>Rhodobacterales</taxon>
        <taxon>Roseobacteraceae</taxon>
        <taxon>Rubellimicrobium</taxon>
    </lineage>
</organism>
<dbReference type="AlphaFoldDB" id="S9QYY9"/>
<proteinExistence type="predicted"/>
<sequence length="138" mass="14700">MDSGFGADLRALRRARGLTLQALAGAAGRSVGWMSQVERGLSRPSLDDLRRLARALDVPLAALMRPEGPEEERGVVLRAGARRPIGSRAEGLTEELLSPDLSDAFEVIRSALPPGRACPTPCSAPPRKSAMSRADGWT</sequence>
<dbReference type="InterPro" id="IPR050807">
    <property type="entry name" value="TransReg_Diox_bact_type"/>
</dbReference>
<comment type="caution">
    <text evidence="4">The sequence shown here is derived from an EMBL/GenBank/DDBJ whole genome shotgun (WGS) entry which is preliminary data.</text>
</comment>
<dbReference type="Proteomes" id="UP000015346">
    <property type="component" value="Unassembled WGS sequence"/>
</dbReference>
<dbReference type="SMART" id="SM00530">
    <property type="entry name" value="HTH_XRE"/>
    <property type="match status" value="1"/>
</dbReference>
<dbReference type="PANTHER" id="PTHR46797:SF1">
    <property type="entry name" value="METHYLPHOSPHONATE SYNTHASE"/>
    <property type="match status" value="1"/>
</dbReference>
<dbReference type="InterPro" id="IPR010982">
    <property type="entry name" value="Lambda_DNA-bd_dom_sf"/>
</dbReference>
<evidence type="ECO:0000313" key="5">
    <source>
        <dbReference type="Proteomes" id="UP000015346"/>
    </source>
</evidence>
<dbReference type="SUPFAM" id="SSF47413">
    <property type="entry name" value="lambda repressor-like DNA-binding domains"/>
    <property type="match status" value="1"/>
</dbReference>
<dbReference type="GO" id="GO:0003700">
    <property type="term" value="F:DNA-binding transcription factor activity"/>
    <property type="evidence" value="ECO:0007669"/>
    <property type="project" value="TreeGrafter"/>
</dbReference>
<feature type="domain" description="HTH cro/C1-type" evidence="3">
    <location>
        <begin position="9"/>
        <end position="63"/>
    </location>
</feature>
<feature type="region of interest" description="Disordered" evidence="2">
    <location>
        <begin position="115"/>
        <end position="138"/>
    </location>
</feature>
<dbReference type="HOGENOM" id="CLU_1853738_0_0_5"/>
<protein>
    <submittedName>
        <fullName evidence="4">Putative transcriptional regulator</fullName>
    </submittedName>
</protein>
<dbReference type="STRING" id="1123069.ruthe_01875"/>
<reference evidence="4 5" key="1">
    <citation type="journal article" date="2013" name="Stand. Genomic Sci.">
        <title>Genome sequence of the reddish-pigmented Rubellimicrobium thermophilum type strain (DSM 16684(T)), a member of the Roseobacter clade.</title>
        <authorList>
            <person name="Fiebig A."/>
            <person name="Riedel T."/>
            <person name="Gronow S."/>
            <person name="Petersen J."/>
            <person name="Klenk H.P."/>
            <person name="Goker M."/>
        </authorList>
    </citation>
    <scope>NUCLEOTIDE SEQUENCE [LARGE SCALE GENOMIC DNA]</scope>
    <source>
        <strain evidence="4 5">DSM 16684</strain>
    </source>
</reference>